<sequence>MFRDIEDEVIVLTLVEDSLPPLVTEGDVAFDMDVELVKDDQAMEEESDDSGDDFEASSDEEEYIRTPYATQQAGRAPGVAPLPAYGGVMRTYRTPPNKRGGPRASRRVRMCKRLHVPQARSARVLGAAACAPLRIRRLRAGRNADMRGMRRAAAQGRSAAYRAAANSQRAPIAIATHARAREPGGRALLTAQRSAAARRMRIPACAHAHACGRGPPWAYADTDATAIAYSARPQPRRAAPHPRREAIAIAIREPEPEARRRPCGQAGGRDPVRTAAAAWLSMGEAMRLAFAQGCARFRAMRSRVLCRSLRLSRASSGRRVASVPHTPAARTRARVPPHLASARPVHPTSIADPHARRPADDSDAAAWAWAVTRARFFASYAGATVWGRCHSDSRTHPLHTQTPPTAPAHGAAGGRVWWGYATTAAAVRAHWIRRSTSVLR</sequence>
<protein>
    <submittedName>
        <fullName evidence="2">Uncharacterized protein</fullName>
    </submittedName>
</protein>
<keyword evidence="3" id="KW-1185">Reference proteome</keyword>
<evidence type="ECO:0000256" key="1">
    <source>
        <dbReference type="SAM" id="MobiDB-lite"/>
    </source>
</evidence>
<gene>
    <name evidence="2" type="ORF">HYPSUDRAFT_219858</name>
</gene>
<feature type="region of interest" description="Disordered" evidence="1">
    <location>
        <begin position="42"/>
        <end position="61"/>
    </location>
</feature>
<name>A0A0D2KME7_HYPSF</name>
<proteinExistence type="predicted"/>
<dbReference type="EMBL" id="KN817636">
    <property type="protein sequence ID" value="KJA15757.1"/>
    <property type="molecule type" value="Genomic_DNA"/>
</dbReference>
<dbReference type="AlphaFoldDB" id="A0A0D2KME7"/>
<evidence type="ECO:0000313" key="3">
    <source>
        <dbReference type="Proteomes" id="UP000054270"/>
    </source>
</evidence>
<evidence type="ECO:0000313" key="2">
    <source>
        <dbReference type="EMBL" id="KJA15757.1"/>
    </source>
</evidence>
<organism evidence="2 3">
    <name type="scientific">Hypholoma sublateritium (strain FD-334 SS-4)</name>
    <dbReference type="NCBI Taxonomy" id="945553"/>
    <lineage>
        <taxon>Eukaryota</taxon>
        <taxon>Fungi</taxon>
        <taxon>Dikarya</taxon>
        <taxon>Basidiomycota</taxon>
        <taxon>Agaricomycotina</taxon>
        <taxon>Agaricomycetes</taxon>
        <taxon>Agaricomycetidae</taxon>
        <taxon>Agaricales</taxon>
        <taxon>Agaricineae</taxon>
        <taxon>Strophariaceae</taxon>
        <taxon>Hypholoma</taxon>
    </lineage>
</organism>
<reference evidence="3" key="1">
    <citation type="submission" date="2014-04" db="EMBL/GenBank/DDBJ databases">
        <title>Evolutionary Origins and Diversification of the Mycorrhizal Mutualists.</title>
        <authorList>
            <consortium name="DOE Joint Genome Institute"/>
            <consortium name="Mycorrhizal Genomics Consortium"/>
            <person name="Kohler A."/>
            <person name="Kuo A."/>
            <person name="Nagy L.G."/>
            <person name="Floudas D."/>
            <person name="Copeland A."/>
            <person name="Barry K.W."/>
            <person name="Cichocki N."/>
            <person name="Veneault-Fourrey C."/>
            <person name="LaButti K."/>
            <person name="Lindquist E.A."/>
            <person name="Lipzen A."/>
            <person name="Lundell T."/>
            <person name="Morin E."/>
            <person name="Murat C."/>
            <person name="Riley R."/>
            <person name="Ohm R."/>
            <person name="Sun H."/>
            <person name="Tunlid A."/>
            <person name="Henrissat B."/>
            <person name="Grigoriev I.V."/>
            <person name="Hibbett D.S."/>
            <person name="Martin F."/>
        </authorList>
    </citation>
    <scope>NUCLEOTIDE SEQUENCE [LARGE SCALE GENOMIC DNA]</scope>
    <source>
        <strain evidence="3">FD-334 SS-4</strain>
    </source>
</reference>
<dbReference type="Proteomes" id="UP000054270">
    <property type="component" value="Unassembled WGS sequence"/>
</dbReference>
<accession>A0A0D2KME7</accession>
<feature type="region of interest" description="Disordered" evidence="1">
    <location>
        <begin position="87"/>
        <end position="106"/>
    </location>
</feature>